<evidence type="ECO:0000259" key="1">
    <source>
        <dbReference type="Pfam" id="PF01593"/>
    </source>
</evidence>
<dbReference type="Gene3D" id="3.90.660.10">
    <property type="match status" value="1"/>
</dbReference>
<dbReference type="Pfam" id="PF13450">
    <property type="entry name" value="NAD_binding_8"/>
    <property type="match status" value="1"/>
</dbReference>
<dbReference type="PANTHER" id="PTHR16128:SF5">
    <property type="entry name" value="FAD_NAD(P)-BINDING OXIDOREDUCTASE FAMILY PROTEIN"/>
    <property type="match status" value="1"/>
</dbReference>
<evidence type="ECO:0000313" key="3">
    <source>
        <dbReference type="Proteomes" id="UP000319894"/>
    </source>
</evidence>
<accession>A0A554NA29</accession>
<dbReference type="OrthoDB" id="203052at2157"/>
<proteinExistence type="predicted"/>
<dbReference type="Proteomes" id="UP000319894">
    <property type="component" value="Unassembled WGS sequence"/>
</dbReference>
<sequence>MTAIGFVGAGAGTAAAAYTLRDVDADVTVLEKSGGVCGRAATRRKGDYEYVYDYGANYVKSKDERVNRLLTEELDATGLVDAAEPVWTFDADGEISEGRDADDHKWSYERGLTQIAKRLFAATDATVHRRTRVETVRRDGERWSLVDGEGETYGPFDRLVLNPPAPQTAELLRSAEWDDGLRGEIAAEAESVAYRTITTAVLSYEDGIDRPWYALVNTDKAHDLGWLSREESKDGHVPEGESLLVAQMSPEWSTAHYDDDATSVCEAAATMTADLLDEPRLADPSWTDHQGWGYALPEDGADTTLLGEAAAYDLHFTGDWVAGEARLHAALRNGLETGDRLAAGL</sequence>
<dbReference type="AlphaFoldDB" id="A0A554NA29"/>
<comment type="caution">
    <text evidence="2">The sequence shown here is derived from an EMBL/GenBank/DDBJ whole genome shotgun (WGS) entry which is preliminary data.</text>
</comment>
<organism evidence="2 3">
    <name type="scientific">Haloglomus irregulare</name>
    <dbReference type="NCBI Taxonomy" id="2234134"/>
    <lineage>
        <taxon>Archaea</taxon>
        <taxon>Methanobacteriati</taxon>
        <taxon>Methanobacteriota</taxon>
        <taxon>Stenosarchaea group</taxon>
        <taxon>Halobacteria</taxon>
        <taxon>Halobacteriales</taxon>
        <taxon>Natronomonadaceae</taxon>
        <taxon>Haloglomus</taxon>
    </lineage>
</organism>
<dbReference type="InParanoid" id="A0A554NA29"/>
<dbReference type="PANTHER" id="PTHR16128">
    <property type="entry name" value="FAD/NAD(P)-BINDING OXIDOREDUCTASE FAMILY PROTEIN"/>
    <property type="match status" value="1"/>
</dbReference>
<dbReference type="GO" id="GO:0016491">
    <property type="term" value="F:oxidoreductase activity"/>
    <property type="evidence" value="ECO:0007669"/>
    <property type="project" value="InterPro"/>
</dbReference>
<keyword evidence="3" id="KW-1185">Reference proteome</keyword>
<dbReference type="InterPro" id="IPR036188">
    <property type="entry name" value="FAD/NAD-bd_sf"/>
</dbReference>
<dbReference type="EMBL" id="QMDX01000004">
    <property type="protein sequence ID" value="TSD14257.1"/>
    <property type="molecule type" value="Genomic_DNA"/>
</dbReference>
<evidence type="ECO:0000313" key="2">
    <source>
        <dbReference type="EMBL" id="TSD14257.1"/>
    </source>
</evidence>
<protein>
    <submittedName>
        <fullName evidence="2">NAD/FAD-dependent oxidoreductase</fullName>
    </submittedName>
</protein>
<gene>
    <name evidence="2" type="ORF">DP107_08375</name>
</gene>
<dbReference type="InterPro" id="IPR002937">
    <property type="entry name" value="Amino_oxidase"/>
</dbReference>
<name>A0A554NA29_9EURY</name>
<dbReference type="RefSeq" id="WP_144261704.1">
    <property type="nucleotide sequence ID" value="NZ_QMDX01000004.1"/>
</dbReference>
<dbReference type="SUPFAM" id="SSF51905">
    <property type="entry name" value="FAD/NAD(P)-binding domain"/>
    <property type="match status" value="1"/>
</dbReference>
<reference evidence="2 3" key="1">
    <citation type="submission" date="2018-06" db="EMBL/GenBank/DDBJ databases">
        <title>Natronomonas sp. F16-60 a new haloarchaeon isolated from a solar saltern of Isla Cristina, Huelva, Spain.</title>
        <authorList>
            <person name="Duran-Viseras A."/>
            <person name="Sanchez-Porro C."/>
            <person name="Ventosa A."/>
        </authorList>
    </citation>
    <scope>NUCLEOTIDE SEQUENCE [LARGE SCALE GENOMIC DNA]</scope>
    <source>
        <strain evidence="2 3">F16-60</strain>
    </source>
</reference>
<dbReference type="Pfam" id="PF01593">
    <property type="entry name" value="Amino_oxidase"/>
    <property type="match status" value="1"/>
</dbReference>
<feature type="domain" description="Amine oxidase" evidence="1">
    <location>
        <begin position="109"/>
        <end position="337"/>
    </location>
</feature>
<dbReference type="Gene3D" id="3.50.50.60">
    <property type="entry name" value="FAD/NAD(P)-binding domain"/>
    <property type="match status" value="1"/>
</dbReference>